<dbReference type="EMBL" id="FORT01000001">
    <property type="protein sequence ID" value="SFI90971.1"/>
    <property type="molecule type" value="Genomic_DNA"/>
</dbReference>
<dbReference type="STRING" id="1884381.SAMN05518846_101495"/>
<gene>
    <name evidence="1" type="ORF">SAMN05518846_101495</name>
</gene>
<proteinExistence type="predicted"/>
<protein>
    <submittedName>
        <fullName evidence="1">Uncharacterized protein</fullName>
    </submittedName>
</protein>
<dbReference type="RefSeq" id="WP_092266360.1">
    <property type="nucleotide sequence ID" value="NZ_FORT01000001.1"/>
</dbReference>
<organism evidence="1 2">
    <name type="scientific">Brevibacillus centrosporus</name>
    <dbReference type="NCBI Taxonomy" id="54910"/>
    <lineage>
        <taxon>Bacteria</taxon>
        <taxon>Bacillati</taxon>
        <taxon>Bacillota</taxon>
        <taxon>Bacilli</taxon>
        <taxon>Bacillales</taxon>
        <taxon>Paenibacillaceae</taxon>
        <taxon>Brevibacillus</taxon>
    </lineage>
</organism>
<reference evidence="2" key="1">
    <citation type="submission" date="2016-10" db="EMBL/GenBank/DDBJ databases">
        <authorList>
            <person name="Varghese N."/>
            <person name="Submissions S."/>
        </authorList>
    </citation>
    <scope>NUCLEOTIDE SEQUENCE [LARGE SCALE GENOMIC DNA]</scope>
    <source>
        <strain evidence="2">OK042</strain>
    </source>
</reference>
<evidence type="ECO:0000313" key="2">
    <source>
        <dbReference type="Proteomes" id="UP000198915"/>
    </source>
</evidence>
<dbReference type="Proteomes" id="UP000198915">
    <property type="component" value="Unassembled WGS sequence"/>
</dbReference>
<evidence type="ECO:0000313" key="1">
    <source>
        <dbReference type="EMBL" id="SFI90971.1"/>
    </source>
</evidence>
<dbReference type="AlphaFoldDB" id="A0A1I3M1R1"/>
<dbReference type="GeneID" id="61030746"/>
<name>A0A1I3M1R1_9BACL</name>
<accession>A0A1I3M1R1</accession>
<sequence>MTLEKATLDRFIASVFQQLDDDGLIQRADEDFVLTEKGKARIQKQIDKMTPGRLLMLEMYFAERFGVPLSYDITRKD</sequence>
<keyword evidence="2" id="KW-1185">Reference proteome</keyword>